<dbReference type="EMBL" id="ACEC01000060">
    <property type="protein sequence ID" value="EEG30592.1"/>
    <property type="molecule type" value="Genomic_DNA"/>
</dbReference>
<organism evidence="1 2">
    <name type="scientific">[Clostridium] methylpentosum DSM 5476</name>
    <dbReference type="NCBI Taxonomy" id="537013"/>
    <lineage>
        <taxon>Bacteria</taxon>
        <taxon>Bacillati</taxon>
        <taxon>Bacillota</taxon>
        <taxon>Clostridia</taxon>
        <taxon>Eubacteriales</taxon>
        <taxon>Oscillospiraceae</taxon>
        <taxon>Oscillospiraceae incertae sedis</taxon>
    </lineage>
</organism>
<comment type="caution">
    <text evidence="1">The sequence shown here is derived from an EMBL/GenBank/DDBJ whole genome shotgun (WGS) entry which is preliminary data.</text>
</comment>
<protein>
    <submittedName>
        <fullName evidence="1">Uncharacterized protein</fullName>
    </submittedName>
</protein>
<accession>C0ED79</accession>
<proteinExistence type="predicted"/>
<gene>
    <name evidence="1" type="ORF">CLOSTMETH_01805</name>
</gene>
<keyword evidence="2" id="KW-1185">Reference proteome</keyword>
<dbReference type="AlphaFoldDB" id="C0ED79"/>
<name>C0ED79_9FIRM</name>
<evidence type="ECO:0000313" key="2">
    <source>
        <dbReference type="Proteomes" id="UP000003340"/>
    </source>
</evidence>
<reference evidence="1 2" key="1">
    <citation type="submission" date="2009-01" db="EMBL/GenBank/DDBJ databases">
        <authorList>
            <person name="Fulton L."/>
            <person name="Clifton S."/>
            <person name="Fulton B."/>
            <person name="Xu J."/>
            <person name="Minx P."/>
            <person name="Pepin K.H."/>
            <person name="Johnson M."/>
            <person name="Bhonagiri V."/>
            <person name="Nash W.E."/>
            <person name="Mardis E.R."/>
            <person name="Wilson R.K."/>
        </authorList>
    </citation>
    <scope>NUCLEOTIDE SEQUENCE [LARGE SCALE GENOMIC DNA]</scope>
    <source>
        <strain evidence="1 2">DSM 5476</strain>
    </source>
</reference>
<sequence>MYIEYYTYNMEDTQFYKTAGCAPVRAAAVARGRRVSGAYSIPIVVFRLTGLVEQR</sequence>
<dbReference type="HOGENOM" id="CLU_3024024_0_0_9"/>
<evidence type="ECO:0000313" key="1">
    <source>
        <dbReference type="EMBL" id="EEG30592.1"/>
    </source>
</evidence>
<reference evidence="1 2" key="2">
    <citation type="submission" date="2009-02" db="EMBL/GenBank/DDBJ databases">
        <title>Draft genome sequence of Clostridium methylpentosum (DSM 5476).</title>
        <authorList>
            <person name="Sudarsanam P."/>
            <person name="Ley R."/>
            <person name="Guruge J."/>
            <person name="Turnbaugh P.J."/>
            <person name="Mahowald M."/>
            <person name="Liep D."/>
            <person name="Gordon J."/>
        </authorList>
    </citation>
    <scope>NUCLEOTIDE SEQUENCE [LARGE SCALE GENOMIC DNA]</scope>
    <source>
        <strain evidence="1 2">DSM 5476</strain>
    </source>
</reference>
<dbReference type="Proteomes" id="UP000003340">
    <property type="component" value="Unassembled WGS sequence"/>
</dbReference>